<protein>
    <submittedName>
        <fullName evidence="1">Uncharacterized protein</fullName>
    </submittedName>
</protein>
<dbReference type="Proteomes" id="UP001207468">
    <property type="component" value="Unassembled WGS sequence"/>
</dbReference>
<keyword evidence="2" id="KW-1185">Reference proteome</keyword>
<name>A0ACC0TS71_9AGAM</name>
<organism evidence="1 2">
    <name type="scientific">Russula earlei</name>
    <dbReference type="NCBI Taxonomy" id="71964"/>
    <lineage>
        <taxon>Eukaryota</taxon>
        <taxon>Fungi</taxon>
        <taxon>Dikarya</taxon>
        <taxon>Basidiomycota</taxon>
        <taxon>Agaricomycotina</taxon>
        <taxon>Agaricomycetes</taxon>
        <taxon>Russulales</taxon>
        <taxon>Russulaceae</taxon>
        <taxon>Russula</taxon>
    </lineage>
</organism>
<dbReference type="EMBL" id="JAGFNK010001350">
    <property type="protein sequence ID" value="KAI9432247.1"/>
    <property type="molecule type" value="Genomic_DNA"/>
</dbReference>
<reference evidence="1" key="1">
    <citation type="submission" date="2021-03" db="EMBL/GenBank/DDBJ databases">
        <title>Evolutionary priming and transition to the ectomycorrhizal habit in an iconic lineage of mushroom-forming fungi: is preadaptation a requirement?</title>
        <authorList>
            <consortium name="DOE Joint Genome Institute"/>
            <person name="Looney B.P."/>
            <person name="Miyauchi S."/>
            <person name="Morin E."/>
            <person name="Drula E."/>
            <person name="Courty P.E."/>
            <person name="Chicoki N."/>
            <person name="Fauchery L."/>
            <person name="Kohler A."/>
            <person name="Kuo A."/>
            <person name="LaButti K."/>
            <person name="Pangilinan J."/>
            <person name="Lipzen A."/>
            <person name="Riley R."/>
            <person name="Andreopoulos W."/>
            <person name="He G."/>
            <person name="Johnson J."/>
            <person name="Barry K.W."/>
            <person name="Grigoriev I.V."/>
            <person name="Nagy L."/>
            <person name="Hibbett D."/>
            <person name="Henrissat B."/>
            <person name="Matheny P.B."/>
            <person name="Labbe J."/>
            <person name="Martin A.F."/>
        </authorList>
    </citation>
    <scope>NUCLEOTIDE SEQUENCE</scope>
    <source>
        <strain evidence="1">BPL698</strain>
    </source>
</reference>
<proteinExistence type="predicted"/>
<gene>
    <name evidence="1" type="ORF">F5148DRAFT_1295811</name>
</gene>
<accession>A0ACC0TS71</accession>
<sequence>MRTRYIIPFIILSCFLLPACQKSLSNGDVDFTVTVQKTAQALGDTAVFSFTGNPDVITFYSGEVGKRYQYRNRTAAVGTPILSFGTKRENGTQANSLSVLISSDFAGAAGADTATTLSNLSKGTWTDLTSRTTLSTGAYIVSNIDLSDVATQGKPIYLAFKYNGYAGSIQNKWTISNFSITNNLSDATSYTIANFNNGGSVYTNYGVSTYSPGFVATRVLNNYYWVVGTGTLVITGATSAASAAPAEAWTIVGPIDLRKVTPDLGVVVKTVSQSSGGLTYLYKYPTTGSYNATFTGGRISISDSQYVAILLLLLSGSTALHAQTAFTAGNIIVSRIGSTADGVFSATNKVYLDEYTPSGALVRTITMPTTSGSALMESSSNDEGYLIRSVDGHYLTITGYSKTASSGVGGSTAVATPRAIGLVKYDGTVTVLVPPVTAPVATTGGTVVTGTPTTLTVNSATGIAVGQYVYGSYVPNGATVAAVSGTTVTLSGSGGTNGGSTFIFMAAATPAYANLKSPGTAITTNGTDFWLCSRETSLQYYNSTTNTLIGIAAGSTGTTARSLQIADGQLYSSNDFGLKLATVGTGTPVTSTATAALSYASGTFAPQSAAGFCMLDASSTESGSDVMYAVETATGGTGYGIVKYCKVSGHWTVKGGYGAYTDVYQGLTAVLSGSTVTLYAIRGVQGSTNAASGTLVKIVDATGYNATMSGTETILATSATASGGAWRGVAIAPDNSIALPLNLLSFTGTASGNNALLNWVTVNEINVAGFGVEKSSDAASFTSIGYVQAYNSTGNNNYAFTDRNITSQTAYYRLKMADKDGSYRYSNVVTVNSKGIIALEVYPNPVSQSLYVKHTTLNSKAVFTVYDMQGRLVKQQAATTGAEQSTIPVAELINGEYILALTTETGISKITFIKY</sequence>
<evidence type="ECO:0000313" key="1">
    <source>
        <dbReference type="EMBL" id="KAI9432247.1"/>
    </source>
</evidence>
<comment type="caution">
    <text evidence="1">The sequence shown here is derived from an EMBL/GenBank/DDBJ whole genome shotgun (WGS) entry which is preliminary data.</text>
</comment>
<evidence type="ECO:0000313" key="2">
    <source>
        <dbReference type="Proteomes" id="UP001207468"/>
    </source>
</evidence>